<dbReference type="AlphaFoldDB" id="A0A7W6CHS6"/>
<proteinExistence type="predicted"/>
<protein>
    <submittedName>
        <fullName evidence="1">Uncharacterized protein</fullName>
    </submittedName>
</protein>
<name>A0A7W6CHS6_9SPHN</name>
<sequence length="65" mass="6908">MLAIIGSALSVQKTQMLGSQKNWFVAILPAQRARIGWQVSITAKKRATRGVGHASFLASDGVNLG</sequence>
<comment type="caution">
    <text evidence="1">The sequence shown here is derived from an EMBL/GenBank/DDBJ whole genome shotgun (WGS) entry which is preliminary data.</text>
</comment>
<evidence type="ECO:0000313" key="1">
    <source>
        <dbReference type="EMBL" id="MBB3956806.1"/>
    </source>
</evidence>
<dbReference type="Proteomes" id="UP000548867">
    <property type="component" value="Unassembled WGS sequence"/>
</dbReference>
<dbReference type="EMBL" id="JACIDX010000016">
    <property type="protein sequence ID" value="MBB3956806.1"/>
    <property type="molecule type" value="Genomic_DNA"/>
</dbReference>
<reference evidence="1 2" key="1">
    <citation type="submission" date="2020-08" db="EMBL/GenBank/DDBJ databases">
        <title>Genomic Encyclopedia of Type Strains, Phase IV (KMG-IV): sequencing the most valuable type-strain genomes for metagenomic binning, comparative biology and taxonomic classification.</title>
        <authorList>
            <person name="Goeker M."/>
        </authorList>
    </citation>
    <scope>NUCLEOTIDE SEQUENCE [LARGE SCALE GENOMIC DNA]</scope>
    <source>
        <strain evidence="1 2">DSM 27057</strain>
    </source>
</reference>
<dbReference type="RefSeq" id="WP_183627649.1">
    <property type="nucleotide sequence ID" value="NZ_JACIDX010000016.1"/>
</dbReference>
<gene>
    <name evidence="1" type="ORF">GGR38_003772</name>
</gene>
<accession>A0A7W6CHS6</accession>
<organism evidence="1 2">
    <name type="scientific">Novosphingobium sediminicola</name>
    <dbReference type="NCBI Taxonomy" id="563162"/>
    <lineage>
        <taxon>Bacteria</taxon>
        <taxon>Pseudomonadati</taxon>
        <taxon>Pseudomonadota</taxon>
        <taxon>Alphaproteobacteria</taxon>
        <taxon>Sphingomonadales</taxon>
        <taxon>Sphingomonadaceae</taxon>
        <taxon>Novosphingobium</taxon>
    </lineage>
</organism>
<keyword evidence="2" id="KW-1185">Reference proteome</keyword>
<evidence type="ECO:0000313" key="2">
    <source>
        <dbReference type="Proteomes" id="UP000548867"/>
    </source>
</evidence>